<sequence>MSDTPAQRVCAAADLVNGGLGVKVPATDGTHETTVFFVRYQDRVFGYLNRCTHVGVEMDWENSFFTRDGALIMCAWHGATYHPDTGLCAGGACRGSKLTALQVEERDEVQGRAVYWLPAGKIQPVKADAAAPDAAAPDAAAPA</sequence>
<keyword evidence="3" id="KW-0408">Iron</keyword>
<evidence type="ECO:0000256" key="4">
    <source>
        <dbReference type="ARBA" id="ARBA00023014"/>
    </source>
</evidence>
<dbReference type="PANTHER" id="PTHR40261:SF1">
    <property type="entry name" value="RIESKE DOMAIN-CONTAINING PROTEIN"/>
    <property type="match status" value="1"/>
</dbReference>
<dbReference type="SUPFAM" id="SSF50022">
    <property type="entry name" value="ISP domain"/>
    <property type="match status" value="1"/>
</dbReference>
<proteinExistence type="predicted"/>
<dbReference type="EMBL" id="NEVR01000002">
    <property type="protein sequence ID" value="OZI65984.1"/>
    <property type="molecule type" value="Genomic_DNA"/>
</dbReference>
<dbReference type="InterPro" id="IPR017941">
    <property type="entry name" value="Rieske_2Fe-2S"/>
</dbReference>
<dbReference type="CDD" id="cd03467">
    <property type="entry name" value="Rieske"/>
    <property type="match status" value="1"/>
</dbReference>
<gene>
    <name evidence="6" type="ORF">CAL27_13445</name>
</gene>
<dbReference type="Pfam" id="PF00355">
    <property type="entry name" value="Rieske"/>
    <property type="match status" value="1"/>
</dbReference>
<dbReference type="Gene3D" id="2.102.10.10">
    <property type="entry name" value="Rieske [2Fe-2S] iron-sulphur domain"/>
    <property type="match status" value="1"/>
</dbReference>
<evidence type="ECO:0000256" key="3">
    <source>
        <dbReference type="ARBA" id="ARBA00023004"/>
    </source>
</evidence>
<name>A0ABX4F334_9BORD</name>
<reference evidence="6 7" key="1">
    <citation type="submission" date="2017-05" db="EMBL/GenBank/DDBJ databases">
        <title>Complete and WGS of Bordetella genogroups.</title>
        <authorList>
            <person name="Spilker T."/>
            <person name="Lipuma J."/>
        </authorList>
    </citation>
    <scope>NUCLEOTIDE SEQUENCE [LARGE SCALE GENOMIC DNA]</scope>
    <source>
        <strain evidence="6 7">AU9795</strain>
    </source>
</reference>
<keyword evidence="2" id="KW-0479">Metal-binding</keyword>
<dbReference type="PANTHER" id="PTHR40261">
    <property type="match status" value="1"/>
</dbReference>
<organism evidence="6 7">
    <name type="scientific">Bordetella genomosp. 1</name>
    <dbReference type="NCBI Taxonomy" id="1395607"/>
    <lineage>
        <taxon>Bacteria</taxon>
        <taxon>Pseudomonadati</taxon>
        <taxon>Pseudomonadota</taxon>
        <taxon>Betaproteobacteria</taxon>
        <taxon>Burkholderiales</taxon>
        <taxon>Alcaligenaceae</taxon>
        <taxon>Bordetella</taxon>
    </lineage>
</organism>
<dbReference type="RefSeq" id="WP_094831756.1">
    <property type="nucleotide sequence ID" value="NZ_NEVR01000002.1"/>
</dbReference>
<protein>
    <submittedName>
        <fullName evidence="6">Rieske (2Fe-2S) protein</fullName>
    </submittedName>
</protein>
<dbReference type="InterPro" id="IPR036922">
    <property type="entry name" value="Rieske_2Fe-2S_sf"/>
</dbReference>
<evidence type="ECO:0000259" key="5">
    <source>
        <dbReference type="PROSITE" id="PS51296"/>
    </source>
</evidence>
<evidence type="ECO:0000313" key="6">
    <source>
        <dbReference type="EMBL" id="OZI65984.1"/>
    </source>
</evidence>
<evidence type="ECO:0000313" key="7">
    <source>
        <dbReference type="Proteomes" id="UP000216354"/>
    </source>
</evidence>
<comment type="caution">
    <text evidence="6">The sequence shown here is derived from an EMBL/GenBank/DDBJ whole genome shotgun (WGS) entry which is preliminary data.</text>
</comment>
<keyword evidence="4" id="KW-0411">Iron-sulfur</keyword>
<accession>A0ABX4F334</accession>
<keyword evidence="7" id="KW-1185">Reference proteome</keyword>
<keyword evidence="1" id="KW-0001">2Fe-2S</keyword>
<dbReference type="Proteomes" id="UP000216354">
    <property type="component" value="Unassembled WGS sequence"/>
</dbReference>
<evidence type="ECO:0000256" key="2">
    <source>
        <dbReference type="ARBA" id="ARBA00022723"/>
    </source>
</evidence>
<feature type="domain" description="Rieske" evidence="5">
    <location>
        <begin position="7"/>
        <end position="112"/>
    </location>
</feature>
<dbReference type="PROSITE" id="PS51296">
    <property type="entry name" value="RIESKE"/>
    <property type="match status" value="1"/>
</dbReference>
<evidence type="ECO:0000256" key="1">
    <source>
        <dbReference type="ARBA" id="ARBA00022714"/>
    </source>
</evidence>